<comment type="caution">
    <text evidence="2">The sequence shown here is derived from an EMBL/GenBank/DDBJ whole genome shotgun (WGS) entry which is preliminary data.</text>
</comment>
<reference evidence="3" key="1">
    <citation type="submission" date="2014-03" db="EMBL/GenBank/DDBJ databases">
        <title>The Genome Sequence of Puccinia striiformis f. sp. tritici PST-78.</title>
        <authorList>
            <consortium name="The Broad Institute Genome Sequencing Platform"/>
            <person name="Cuomo C."/>
            <person name="Hulbert S."/>
            <person name="Chen X."/>
            <person name="Walker B."/>
            <person name="Young S.K."/>
            <person name="Zeng Q."/>
            <person name="Gargeya S."/>
            <person name="Fitzgerald M."/>
            <person name="Haas B."/>
            <person name="Abouelleil A."/>
            <person name="Alvarado L."/>
            <person name="Arachchi H.M."/>
            <person name="Berlin A.M."/>
            <person name="Chapman S.B."/>
            <person name="Goldberg J."/>
            <person name="Griggs A."/>
            <person name="Gujja S."/>
            <person name="Hansen M."/>
            <person name="Howarth C."/>
            <person name="Imamovic A."/>
            <person name="Larimer J."/>
            <person name="McCowan C."/>
            <person name="Montmayeur A."/>
            <person name="Murphy C."/>
            <person name="Neiman D."/>
            <person name="Pearson M."/>
            <person name="Priest M."/>
            <person name="Roberts A."/>
            <person name="Saif S."/>
            <person name="Shea T."/>
            <person name="Sisk P."/>
            <person name="Sykes S."/>
            <person name="Wortman J."/>
            <person name="Nusbaum C."/>
            <person name="Birren B."/>
        </authorList>
    </citation>
    <scope>NUCLEOTIDE SEQUENCE [LARGE SCALE GENOMIC DNA]</scope>
    <source>
        <strain evidence="3">race PST-78</strain>
    </source>
</reference>
<accession>A0A0L0UU58</accession>
<proteinExistence type="predicted"/>
<evidence type="ECO:0000313" key="3">
    <source>
        <dbReference type="Proteomes" id="UP000054564"/>
    </source>
</evidence>
<evidence type="ECO:0000313" key="2">
    <source>
        <dbReference type="EMBL" id="KNE90560.1"/>
    </source>
</evidence>
<evidence type="ECO:0000256" key="1">
    <source>
        <dbReference type="SAM" id="MobiDB-lite"/>
    </source>
</evidence>
<organism evidence="2 3">
    <name type="scientific">Puccinia striiformis f. sp. tritici PST-78</name>
    <dbReference type="NCBI Taxonomy" id="1165861"/>
    <lineage>
        <taxon>Eukaryota</taxon>
        <taxon>Fungi</taxon>
        <taxon>Dikarya</taxon>
        <taxon>Basidiomycota</taxon>
        <taxon>Pucciniomycotina</taxon>
        <taxon>Pucciniomycetes</taxon>
        <taxon>Pucciniales</taxon>
        <taxon>Pucciniaceae</taxon>
        <taxon>Puccinia</taxon>
    </lineage>
</organism>
<dbReference type="Proteomes" id="UP000054564">
    <property type="component" value="Unassembled WGS sequence"/>
</dbReference>
<feature type="region of interest" description="Disordered" evidence="1">
    <location>
        <begin position="1"/>
        <end position="43"/>
    </location>
</feature>
<name>A0A0L0UU58_9BASI</name>
<protein>
    <submittedName>
        <fullName evidence="2">Uncharacterized protein</fullName>
    </submittedName>
</protein>
<sequence>MPDPIRSGSNAAQKHTDGDSLGTGKFRVGSGKFRVGSGKFRVGSGKFRVGTEVRLRNQSGSKNSNSSPLDGRLVAIAEEKDPESFCYGEDCFVIELKDNTMISELVDSLHVQSKWLVKVDGQYVDAPKSRQIFFSQQRRSEVEVNIRAWHRMMPQKKVFPEGVTS</sequence>
<dbReference type="AlphaFoldDB" id="A0A0L0UU58"/>
<gene>
    <name evidence="2" type="ORF">PSTG_16020</name>
</gene>
<keyword evidence="3" id="KW-1185">Reference proteome</keyword>
<dbReference type="EMBL" id="AJIL01000251">
    <property type="protein sequence ID" value="KNE90560.1"/>
    <property type="molecule type" value="Genomic_DNA"/>
</dbReference>